<dbReference type="Proteomes" id="UP000821837">
    <property type="component" value="Chromosome 8"/>
</dbReference>
<dbReference type="Gene3D" id="3.40.390.10">
    <property type="entry name" value="Collagenase (Catalytic Domain)"/>
    <property type="match status" value="1"/>
</dbReference>
<gene>
    <name evidence="2" type="ORF">HPB52_011350</name>
</gene>
<evidence type="ECO:0000313" key="3">
    <source>
        <dbReference type="Proteomes" id="UP000821837"/>
    </source>
</evidence>
<proteinExistence type="predicted"/>
<dbReference type="InterPro" id="IPR024079">
    <property type="entry name" value="MetalloPept_cat_dom_sf"/>
</dbReference>
<keyword evidence="1" id="KW-0472">Membrane</keyword>
<dbReference type="InterPro" id="IPR000718">
    <property type="entry name" value="Peptidase_M13"/>
</dbReference>
<protein>
    <submittedName>
        <fullName evidence="2">Uncharacterized protein</fullName>
    </submittedName>
</protein>
<dbReference type="GO" id="GO:0004222">
    <property type="term" value="F:metalloendopeptidase activity"/>
    <property type="evidence" value="ECO:0007669"/>
    <property type="project" value="InterPro"/>
</dbReference>
<dbReference type="PANTHER" id="PTHR11733:SF241">
    <property type="entry name" value="GH26575P-RELATED"/>
    <property type="match status" value="1"/>
</dbReference>
<dbReference type="EMBL" id="JABSTV010001254">
    <property type="protein sequence ID" value="KAH7939343.1"/>
    <property type="molecule type" value="Genomic_DNA"/>
</dbReference>
<sequence length="545" mass="62798">MRRFRLWLVRLANNAAFVEYLHVLLVLLIFTNIGLFIRWWENRYPRPPLGILRGELLKDYDRYSPDDKHIETVLEVYIAKMIAEDLNAARLQSQVFHPDVKPTKECTTPACRWFKKTMSDASGPAPTACDDFYEHVCSGHKHFYRRASQGLMVAVVKRVLKNAKSRDEQQRSEESDHVRMLQHCVEGESDASDFAFGCDFSKINGTTSRACPTDYPLVPHVLSEIVLKENPHVTAEEFVADFKRSVEDLQISSKLEHKRDHTPKGITVDEDSVLWEMLGGGKDARKQACALIHERLFRAQSLQAATAVLDRIMGDVEEKIAQVLDNVQHVLSQRVSYWLSRHEEDELLRYQVKRRPMYLSELQAVDAELAGVSEPSASDLGTSVFSWKVRYDRTRNMLTVPHGLMAVMVKSDDEEPVLAGPDGHDQHLAYVRECLRSAHNASLDVEGDSALLEELIYETALLGPLFDVYRMTIFETFDGDVYLHPDYDNWQLFYVIWTMTHCGEPRRADLVNAVLRNSVRFTRSFNCGLKDAMYQRRKCNFWVYW</sequence>
<dbReference type="PROSITE" id="PS51885">
    <property type="entry name" value="NEPRILYSIN"/>
    <property type="match status" value="1"/>
</dbReference>
<organism evidence="2 3">
    <name type="scientific">Rhipicephalus sanguineus</name>
    <name type="common">Brown dog tick</name>
    <name type="synonym">Ixodes sanguineus</name>
    <dbReference type="NCBI Taxonomy" id="34632"/>
    <lineage>
        <taxon>Eukaryota</taxon>
        <taxon>Metazoa</taxon>
        <taxon>Ecdysozoa</taxon>
        <taxon>Arthropoda</taxon>
        <taxon>Chelicerata</taxon>
        <taxon>Arachnida</taxon>
        <taxon>Acari</taxon>
        <taxon>Parasitiformes</taxon>
        <taxon>Ixodida</taxon>
        <taxon>Ixodoidea</taxon>
        <taxon>Ixodidae</taxon>
        <taxon>Rhipicephalinae</taxon>
        <taxon>Rhipicephalus</taxon>
        <taxon>Rhipicephalus</taxon>
    </lineage>
</organism>
<dbReference type="SUPFAM" id="SSF55486">
    <property type="entry name" value="Metalloproteases ('zincins'), catalytic domain"/>
    <property type="match status" value="1"/>
</dbReference>
<dbReference type="VEuPathDB" id="VectorBase:RSAN_049137"/>
<reference evidence="2" key="1">
    <citation type="journal article" date="2020" name="Cell">
        <title>Large-Scale Comparative Analyses of Tick Genomes Elucidate Their Genetic Diversity and Vector Capacities.</title>
        <authorList>
            <consortium name="Tick Genome and Microbiome Consortium (TIGMIC)"/>
            <person name="Jia N."/>
            <person name="Wang J."/>
            <person name="Shi W."/>
            <person name="Du L."/>
            <person name="Sun Y."/>
            <person name="Zhan W."/>
            <person name="Jiang J.F."/>
            <person name="Wang Q."/>
            <person name="Zhang B."/>
            <person name="Ji P."/>
            <person name="Bell-Sakyi L."/>
            <person name="Cui X.M."/>
            <person name="Yuan T.T."/>
            <person name="Jiang B.G."/>
            <person name="Yang W.F."/>
            <person name="Lam T.T."/>
            <person name="Chang Q.C."/>
            <person name="Ding S.J."/>
            <person name="Wang X.J."/>
            <person name="Zhu J.G."/>
            <person name="Ruan X.D."/>
            <person name="Zhao L."/>
            <person name="Wei J.T."/>
            <person name="Ye R.Z."/>
            <person name="Que T.C."/>
            <person name="Du C.H."/>
            <person name="Zhou Y.H."/>
            <person name="Cheng J.X."/>
            <person name="Dai P.F."/>
            <person name="Guo W.B."/>
            <person name="Han X.H."/>
            <person name="Huang E.J."/>
            <person name="Li L.F."/>
            <person name="Wei W."/>
            <person name="Gao Y.C."/>
            <person name="Liu J.Z."/>
            <person name="Shao H.Z."/>
            <person name="Wang X."/>
            <person name="Wang C.C."/>
            <person name="Yang T.C."/>
            <person name="Huo Q.B."/>
            <person name="Li W."/>
            <person name="Chen H.Y."/>
            <person name="Chen S.E."/>
            <person name="Zhou L.G."/>
            <person name="Ni X.B."/>
            <person name="Tian J.H."/>
            <person name="Sheng Y."/>
            <person name="Liu T."/>
            <person name="Pan Y.S."/>
            <person name="Xia L.Y."/>
            <person name="Li J."/>
            <person name="Zhao F."/>
            <person name="Cao W.C."/>
        </authorList>
    </citation>
    <scope>NUCLEOTIDE SEQUENCE</scope>
    <source>
        <strain evidence="2">Rsan-2018</strain>
    </source>
</reference>
<dbReference type="GO" id="GO:0016485">
    <property type="term" value="P:protein processing"/>
    <property type="evidence" value="ECO:0007669"/>
    <property type="project" value="TreeGrafter"/>
</dbReference>
<evidence type="ECO:0000313" key="2">
    <source>
        <dbReference type="EMBL" id="KAH7939343.1"/>
    </source>
</evidence>
<keyword evidence="1" id="KW-1133">Transmembrane helix</keyword>
<evidence type="ECO:0000256" key="1">
    <source>
        <dbReference type="SAM" id="Phobius"/>
    </source>
</evidence>
<feature type="transmembrane region" description="Helical" evidence="1">
    <location>
        <begin position="20"/>
        <end position="40"/>
    </location>
</feature>
<accession>A0A9D4PF69</accession>
<keyword evidence="1" id="KW-0812">Transmembrane</keyword>
<comment type="caution">
    <text evidence="2">The sequence shown here is derived from an EMBL/GenBank/DDBJ whole genome shotgun (WGS) entry which is preliminary data.</text>
</comment>
<dbReference type="GO" id="GO:0005886">
    <property type="term" value="C:plasma membrane"/>
    <property type="evidence" value="ECO:0007669"/>
    <property type="project" value="TreeGrafter"/>
</dbReference>
<dbReference type="PANTHER" id="PTHR11733">
    <property type="entry name" value="ZINC METALLOPROTEASE FAMILY M13 NEPRILYSIN-RELATED"/>
    <property type="match status" value="1"/>
</dbReference>
<name>A0A9D4PF69_RHISA</name>
<reference evidence="2" key="2">
    <citation type="submission" date="2021-09" db="EMBL/GenBank/DDBJ databases">
        <authorList>
            <person name="Jia N."/>
            <person name="Wang J."/>
            <person name="Shi W."/>
            <person name="Du L."/>
            <person name="Sun Y."/>
            <person name="Zhan W."/>
            <person name="Jiang J."/>
            <person name="Wang Q."/>
            <person name="Zhang B."/>
            <person name="Ji P."/>
            <person name="Sakyi L.B."/>
            <person name="Cui X."/>
            <person name="Yuan T."/>
            <person name="Jiang B."/>
            <person name="Yang W."/>
            <person name="Lam T.T.-Y."/>
            <person name="Chang Q."/>
            <person name="Ding S."/>
            <person name="Wang X."/>
            <person name="Zhu J."/>
            <person name="Ruan X."/>
            <person name="Zhao L."/>
            <person name="Wei J."/>
            <person name="Que T."/>
            <person name="Du C."/>
            <person name="Cheng J."/>
            <person name="Dai P."/>
            <person name="Han X."/>
            <person name="Huang E."/>
            <person name="Gao Y."/>
            <person name="Liu J."/>
            <person name="Shao H."/>
            <person name="Ye R."/>
            <person name="Li L."/>
            <person name="Wei W."/>
            <person name="Wang X."/>
            <person name="Wang C."/>
            <person name="Huo Q."/>
            <person name="Li W."/>
            <person name="Guo W."/>
            <person name="Chen H."/>
            <person name="Chen S."/>
            <person name="Zhou L."/>
            <person name="Zhou L."/>
            <person name="Ni X."/>
            <person name="Tian J."/>
            <person name="Zhou Y."/>
            <person name="Sheng Y."/>
            <person name="Liu T."/>
            <person name="Pan Y."/>
            <person name="Xia L."/>
            <person name="Li J."/>
            <person name="Zhao F."/>
            <person name="Cao W."/>
        </authorList>
    </citation>
    <scope>NUCLEOTIDE SEQUENCE</scope>
    <source>
        <strain evidence="2">Rsan-2018</strain>
        <tissue evidence="2">Larvae</tissue>
    </source>
</reference>
<keyword evidence="3" id="KW-1185">Reference proteome</keyword>
<dbReference type="AlphaFoldDB" id="A0A9D4PF69"/>